<dbReference type="NCBIfam" id="TIGR00835">
    <property type="entry name" value="agcS"/>
    <property type="match status" value="1"/>
</dbReference>
<evidence type="ECO:0000256" key="9">
    <source>
        <dbReference type="RuleBase" id="RU363064"/>
    </source>
</evidence>
<dbReference type="FunFam" id="1.20.1740.10:FF:000004">
    <property type="entry name" value="Sodium:alanine symporter family protein"/>
    <property type="match status" value="1"/>
</dbReference>
<reference evidence="10 11" key="2">
    <citation type="submission" date="2011-10" db="EMBL/GenBank/DDBJ databases">
        <title>The Genome Sequence of Simonsiella muelleri ATCC 29453.</title>
        <authorList>
            <consortium name="The Broad Institute Genome Sequencing Platform"/>
            <consortium name="The Broad Institute Genome Sequencing Center for Infectious Disease"/>
            <person name="Earl A."/>
            <person name="Ward D."/>
            <person name="Feldgarden M."/>
            <person name="Gevers D."/>
            <person name="Izard J."/>
            <person name="Baranova O.V."/>
            <person name="Blanton J.M."/>
            <person name="Tanner A.C."/>
            <person name="Dewhirst F."/>
            <person name="Young S.K."/>
            <person name="Zeng Q."/>
            <person name="Gargeya S."/>
            <person name="Fitzgerald M."/>
            <person name="Haas B."/>
            <person name="Abouelleil A."/>
            <person name="Alvarado L."/>
            <person name="Arachchi H.M."/>
            <person name="Berlin A."/>
            <person name="Brown A."/>
            <person name="Chapman S.B."/>
            <person name="Chen Z."/>
            <person name="Dunbar C."/>
            <person name="Freedman E."/>
            <person name="Gearin G."/>
            <person name="Goldberg J."/>
            <person name="Griggs A."/>
            <person name="Gujja S."/>
            <person name="Heiman D."/>
            <person name="Howarth C."/>
            <person name="Larson L."/>
            <person name="Lui A."/>
            <person name="MacDonald P.J.P."/>
            <person name="Montmayeur A."/>
            <person name="Murphy C."/>
            <person name="Neiman D."/>
            <person name="Pearson M."/>
            <person name="Priest M."/>
            <person name="Roberts A."/>
            <person name="Saif S."/>
            <person name="Shea T."/>
            <person name="Shenoy N."/>
            <person name="Sisk P."/>
            <person name="Stolte C."/>
            <person name="Sykes S."/>
            <person name="Wortman J."/>
            <person name="Nusbaum C."/>
            <person name="Birren B."/>
        </authorList>
    </citation>
    <scope>NUCLEOTIDE SEQUENCE [LARGE SCALE GENOMIC DNA]</scope>
    <source>
        <strain evidence="10 11">ATCC 29453</strain>
    </source>
</reference>
<evidence type="ECO:0000313" key="10">
    <source>
        <dbReference type="EMBL" id="EFG31942.2"/>
    </source>
</evidence>
<dbReference type="Proteomes" id="UP000017813">
    <property type="component" value="Unassembled WGS sequence"/>
</dbReference>
<keyword evidence="8 9" id="KW-0472">Membrane</keyword>
<dbReference type="PRINTS" id="PR00175">
    <property type="entry name" value="NAALASMPORT"/>
</dbReference>
<dbReference type="PROSITE" id="PS00873">
    <property type="entry name" value="NA_ALANINE_SYMP"/>
    <property type="match status" value="1"/>
</dbReference>
<evidence type="ECO:0000256" key="1">
    <source>
        <dbReference type="ARBA" id="ARBA00004651"/>
    </source>
</evidence>
<feature type="transmembrane region" description="Helical" evidence="9">
    <location>
        <begin position="377"/>
        <end position="398"/>
    </location>
</feature>
<keyword evidence="4" id="KW-1003">Cell membrane</keyword>
<dbReference type="AlphaFoldDB" id="V9H6R2"/>
<feature type="transmembrane region" description="Helical" evidence="9">
    <location>
        <begin position="440"/>
        <end position="464"/>
    </location>
</feature>
<feature type="transmembrane region" description="Helical" evidence="9">
    <location>
        <begin position="326"/>
        <end position="347"/>
    </location>
</feature>
<dbReference type="eggNOG" id="COG1115">
    <property type="taxonomic scope" value="Bacteria"/>
</dbReference>
<dbReference type="RefSeq" id="WP_002641255.1">
    <property type="nucleotide sequence ID" value="NZ_CP019448.1"/>
</dbReference>
<dbReference type="PANTHER" id="PTHR30330:SF1">
    <property type="entry name" value="AMINO-ACID CARRIER PROTEIN ALST"/>
    <property type="match status" value="1"/>
</dbReference>
<protein>
    <submittedName>
        <fullName evidence="10">Amino acid carrier protein</fullName>
    </submittedName>
</protein>
<dbReference type="Gene3D" id="1.20.1740.10">
    <property type="entry name" value="Amino acid/polyamine transporter I"/>
    <property type="match status" value="1"/>
</dbReference>
<keyword evidence="9" id="KW-0997">Cell inner membrane</keyword>
<name>V9H6R2_9NEIS</name>
<gene>
    <name evidence="10" type="ORF">HMPREF9021_00345</name>
</gene>
<dbReference type="OrthoDB" id="9806926at2"/>
<dbReference type="KEGG" id="smur:BWP33_00870"/>
<comment type="caution">
    <text evidence="10">The sequence shown here is derived from an EMBL/GenBank/DDBJ whole genome shotgun (WGS) entry which is preliminary data.</text>
</comment>
<reference evidence="10 11" key="1">
    <citation type="submission" date="2010-03" db="EMBL/GenBank/DDBJ databases">
        <authorList>
            <consortium name="The Broad Institute Genome Sequencing Platform"/>
            <person name="Ward D."/>
            <person name="Earl A."/>
            <person name="Feldgarden M."/>
            <person name="Gevers D."/>
            <person name="Young S."/>
            <person name="Zeng Q."/>
            <person name="Koehrsen M."/>
            <person name="Alvarado L."/>
            <person name="Berlin A.M."/>
            <person name="Borenstein D."/>
            <person name="Chapman S.B."/>
            <person name="Chen Z."/>
            <person name="Engels R."/>
            <person name="Freedman E."/>
            <person name="Gellesch M."/>
            <person name="Goldberg J."/>
            <person name="Griggs A."/>
            <person name="Gujja S."/>
            <person name="Heilman E.R."/>
            <person name="Heiman D.I."/>
            <person name="Hepburn T.A."/>
            <person name="Howarth C."/>
            <person name="Jen D."/>
            <person name="Larson L."/>
            <person name="Mehta T."/>
            <person name="Park D."/>
            <person name="Pearson M."/>
            <person name="Richards J."/>
            <person name="Roberts A."/>
            <person name="Saif S."/>
            <person name="Shea T.D."/>
            <person name="Shenoy N."/>
            <person name="Sisk P."/>
            <person name="Stolte C."/>
            <person name="Sykes S.N."/>
            <person name="Walk T."/>
            <person name="White J."/>
            <person name="Yandava C."/>
            <person name="Izard J."/>
            <person name="Baranova O.V."/>
            <person name="Blanton J.M."/>
            <person name="Tanner A.C."/>
            <person name="Dewhirst F."/>
            <person name="Haas B."/>
            <person name="Nusbaum C."/>
            <person name="Birren B."/>
        </authorList>
    </citation>
    <scope>NUCLEOTIDE SEQUENCE [LARGE SCALE GENOMIC DNA]</scope>
    <source>
        <strain evidence="10 11">ATCC 29453</strain>
    </source>
</reference>
<accession>V9H6R2</accession>
<evidence type="ECO:0000256" key="2">
    <source>
        <dbReference type="ARBA" id="ARBA00009261"/>
    </source>
</evidence>
<evidence type="ECO:0000256" key="7">
    <source>
        <dbReference type="ARBA" id="ARBA00022989"/>
    </source>
</evidence>
<feature type="transmembrane region" description="Helical" evidence="9">
    <location>
        <begin position="32"/>
        <end position="56"/>
    </location>
</feature>
<dbReference type="PANTHER" id="PTHR30330">
    <property type="entry name" value="AGSS FAMILY TRANSPORTER, SODIUM-ALANINE"/>
    <property type="match status" value="1"/>
</dbReference>
<dbReference type="GO" id="GO:0005886">
    <property type="term" value="C:plasma membrane"/>
    <property type="evidence" value="ECO:0007669"/>
    <property type="project" value="UniProtKB-SubCell"/>
</dbReference>
<dbReference type="EMBL" id="ADCY02000006">
    <property type="protein sequence ID" value="EFG31942.2"/>
    <property type="molecule type" value="Genomic_DNA"/>
</dbReference>
<keyword evidence="11" id="KW-1185">Reference proteome</keyword>
<keyword evidence="3 9" id="KW-0813">Transport</keyword>
<keyword evidence="5 9" id="KW-0812">Transmembrane</keyword>
<feature type="transmembrane region" description="Helical" evidence="9">
    <location>
        <begin position="264"/>
        <end position="284"/>
    </location>
</feature>
<dbReference type="HOGENOM" id="CLU_024867_0_1_4"/>
<evidence type="ECO:0000256" key="4">
    <source>
        <dbReference type="ARBA" id="ARBA00022475"/>
    </source>
</evidence>
<feature type="transmembrane region" description="Helical" evidence="9">
    <location>
        <begin position="205"/>
        <end position="225"/>
    </location>
</feature>
<feature type="transmembrane region" description="Helical" evidence="9">
    <location>
        <begin position="410"/>
        <end position="428"/>
    </location>
</feature>
<evidence type="ECO:0000313" key="11">
    <source>
        <dbReference type="Proteomes" id="UP000017813"/>
    </source>
</evidence>
<evidence type="ECO:0000256" key="8">
    <source>
        <dbReference type="ARBA" id="ARBA00023136"/>
    </source>
</evidence>
<dbReference type="GO" id="GO:0005283">
    <property type="term" value="F:amino acid:sodium symporter activity"/>
    <property type="evidence" value="ECO:0007669"/>
    <property type="project" value="InterPro"/>
</dbReference>
<keyword evidence="6 9" id="KW-0769">Symport</keyword>
<feature type="transmembrane region" description="Helical" evidence="9">
    <location>
        <begin position="109"/>
        <end position="130"/>
    </location>
</feature>
<feature type="transmembrane region" description="Helical" evidence="9">
    <location>
        <begin position="77"/>
        <end position="103"/>
    </location>
</feature>
<dbReference type="Pfam" id="PF01235">
    <property type="entry name" value="Na_Ala_symp"/>
    <property type="match status" value="1"/>
</dbReference>
<dbReference type="InterPro" id="IPR001463">
    <property type="entry name" value="Na/Ala_symport"/>
</dbReference>
<comment type="similarity">
    <text evidence="2 9">Belongs to the alanine or glycine:cation symporter (AGCS) (TC 2.A.25) family.</text>
</comment>
<organism evidence="10 11">
    <name type="scientific">Simonsiella muelleri ATCC 29453</name>
    <dbReference type="NCBI Taxonomy" id="641147"/>
    <lineage>
        <taxon>Bacteria</taxon>
        <taxon>Pseudomonadati</taxon>
        <taxon>Pseudomonadota</taxon>
        <taxon>Betaproteobacteria</taxon>
        <taxon>Neisseriales</taxon>
        <taxon>Neisseriaceae</taxon>
        <taxon>Simonsiella</taxon>
    </lineage>
</organism>
<proteinExistence type="inferred from homology"/>
<evidence type="ECO:0000256" key="6">
    <source>
        <dbReference type="ARBA" id="ARBA00022847"/>
    </source>
</evidence>
<dbReference type="STRING" id="641147.HMPREF9021_00345"/>
<feature type="transmembrane region" description="Helical" evidence="9">
    <location>
        <begin position="160"/>
        <end position="180"/>
    </location>
</feature>
<evidence type="ECO:0000256" key="5">
    <source>
        <dbReference type="ARBA" id="ARBA00022692"/>
    </source>
</evidence>
<feature type="transmembrane region" description="Helical" evidence="9">
    <location>
        <begin position="237"/>
        <end position="258"/>
    </location>
</feature>
<sequence length="496" mass="53529">MYNKELACSAQESFLSSVHCVVNSVSSPLWDWLVWILIGVGLFFTMSTGFVQLRLFGRSIKEMTGSRQNPSDPHGITAFQAFVVGLASRVGTGNIAGVAIAITTGGPGAVFWMWLTALIGMSSAFAESSLAQLFKIRDKNTGLFRGGPAYYIEQGLGQKWLGVVFSISLVLCFGLVYNAIQANMIGVSIQSVTHLDEMAWKGQNFHHIVAVVLTLLVAPIIFGGLKRISLVAEGMVPVMAGLYLLMAIWVMLTHLSAIPAMLQLIFTDAFTFKAAGGGLLGGLISQAMMLGIKRGLYSNEAGQGSAPNAAAAADVKHPASQGLIQMLGVFVDTIIVCSCTAFIILLADPAVLAAAKGNGMMLTQSALVHHVGEWGRYFLMAVLLLFCFSTIIGNYAYAESNVQFIANNKIVLLIFRLLALGFVYFGAVSQSDLVWDSGDLMMGIMALINLVVIALLYKLVLLLAKDYTVKLKLGKDPEFKLSEHPVLKRKIKNNIW</sequence>
<comment type="subcellular location">
    <subcellularLocation>
        <location evidence="9">Cell inner membrane</location>
        <topology evidence="9">Multi-pass membrane protein</topology>
    </subcellularLocation>
    <subcellularLocation>
        <location evidence="1">Cell membrane</location>
        <topology evidence="1">Multi-pass membrane protein</topology>
    </subcellularLocation>
</comment>
<evidence type="ECO:0000256" key="3">
    <source>
        <dbReference type="ARBA" id="ARBA00022448"/>
    </source>
</evidence>
<keyword evidence="7 9" id="KW-1133">Transmembrane helix</keyword>